<organism evidence="1 2">
    <name type="scientific">Roseibium aquae</name>
    <dbReference type="NCBI Taxonomy" id="1323746"/>
    <lineage>
        <taxon>Bacteria</taxon>
        <taxon>Pseudomonadati</taxon>
        <taxon>Pseudomonadota</taxon>
        <taxon>Alphaproteobacteria</taxon>
        <taxon>Hyphomicrobiales</taxon>
        <taxon>Stappiaceae</taxon>
        <taxon>Roseibium</taxon>
    </lineage>
</organism>
<dbReference type="Proteomes" id="UP000605148">
    <property type="component" value="Unassembled WGS sequence"/>
</dbReference>
<sequence>MGPRDGIDAVDLNKTELIDHRHEILPLAGTGKRGGQAMAVEKKMAGPGVGDLGQGG</sequence>
<keyword evidence="2" id="KW-1185">Reference proteome</keyword>
<protein>
    <submittedName>
        <fullName evidence="1">Uncharacterized protein</fullName>
    </submittedName>
</protein>
<proteinExistence type="predicted"/>
<evidence type="ECO:0000313" key="2">
    <source>
        <dbReference type="Proteomes" id="UP000605148"/>
    </source>
</evidence>
<reference evidence="1" key="1">
    <citation type="journal article" date="2014" name="Int. J. Syst. Evol. Microbiol.">
        <title>Complete genome sequence of Corynebacterium casei LMG S-19264T (=DSM 44701T), isolated from a smear-ripened cheese.</title>
        <authorList>
            <consortium name="US DOE Joint Genome Institute (JGI-PGF)"/>
            <person name="Walter F."/>
            <person name="Albersmeier A."/>
            <person name="Kalinowski J."/>
            <person name="Ruckert C."/>
        </authorList>
    </citation>
    <scope>NUCLEOTIDE SEQUENCE</scope>
    <source>
        <strain evidence="1">CGMCC 1.12426</strain>
    </source>
</reference>
<evidence type="ECO:0000313" key="1">
    <source>
        <dbReference type="EMBL" id="GGB42439.1"/>
    </source>
</evidence>
<comment type="caution">
    <text evidence="1">The sequence shown here is derived from an EMBL/GenBank/DDBJ whole genome shotgun (WGS) entry which is preliminary data.</text>
</comment>
<dbReference type="AlphaFoldDB" id="A0A916TFU9"/>
<reference evidence="1" key="2">
    <citation type="submission" date="2020-09" db="EMBL/GenBank/DDBJ databases">
        <authorList>
            <person name="Sun Q."/>
            <person name="Zhou Y."/>
        </authorList>
    </citation>
    <scope>NUCLEOTIDE SEQUENCE</scope>
    <source>
        <strain evidence="1">CGMCC 1.12426</strain>
    </source>
</reference>
<accession>A0A916TFU9</accession>
<dbReference type="EMBL" id="BMFA01000003">
    <property type="protein sequence ID" value="GGB42439.1"/>
    <property type="molecule type" value="Genomic_DNA"/>
</dbReference>
<gene>
    <name evidence="1" type="ORF">GCM10011316_12940</name>
</gene>
<name>A0A916TFU9_9HYPH</name>